<dbReference type="PATRIC" id="fig|1408189.4.peg.2218"/>
<keyword evidence="3 6" id="KW-1133">Transmembrane helix</keyword>
<keyword evidence="4 6" id="KW-0472">Membrane</keyword>
<sequence length="236" mass="24416">MGKQPRGGGFPSRFGVPGLADALGRRTLSAQRGAMGAMDAFPGSAEYDLVSFGYAAGSPSPLLSSNPRVSPMTAQAAVELGYDSNLANASLPLRAGALLLDGAIYAAAVTFLALLAWVGFGEEPAQAITIAASIAGPLGFYLYRAAGDAIFEGSPGKHMLGLRMSGPHGLPVSARDGLVRNAWLLPSMIPFLGWVVTAGIAGWIGVSALRDPLGRGSHELRSGTRVEEKPDRELGR</sequence>
<feature type="transmembrane region" description="Helical" evidence="6">
    <location>
        <begin position="98"/>
        <end position="119"/>
    </location>
</feature>
<evidence type="ECO:0000313" key="9">
    <source>
        <dbReference type="Proteomes" id="UP000058446"/>
    </source>
</evidence>
<evidence type="ECO:0000256" key="6">
    <source>
        <dbReference type="SAM" id="Phobius"/>
    </source>
</evidence>
<gene>
    <name evidence="8" type="ORF">CLAC_11015</name>
</gene>
<feature type="transmembrane region" description="Helical" evidence="6">
    <location>
        <begin position="183"/>
        <end position="206"/>
    </location>
</feature>
<dbReference type="GO" id="GO:0016020">
    <property type="term" value="C:membrane"/>
    <property type="evidence" value="ECO:0007669"/>
    <property type="project" value="UniProtKB-SubCell"/>
</dbReference>
<dbReference type="InterPro" id="IPR010432">
    <property type="entry name" value="RDD"/>
</dbReference>
<evidence type="ECO:0000313" key="8">
    <source>
        <dbReference type="EMBL" id="ALA68704.1"/>
    </source>
</evidence>
<keyword evidence="9" id="KW-1185">Reference proteome</keyword>
<name>A0A0K2H3U0_9CORY</name>
<evidence type="ECO:0000259" key="7">
    <source>
        <dbReference type="Pfam" id="PF06271"/>
    </source>
</evidence>
<evidence type="ECO:0000256" key="3">
    <source>
        <dbReference type="ARBA" id="ARBA00022989"/>
    </source>
</evidence>
<feature type="transmembrane region" description="Helical" evidence="6">
    <location>
        <begin position="125"/>
        <end position="143"/>
    </location>
</feature>
<evidence type="ECO:0000256" key="4">
    <source>
        <dbReference type="ARBA" id="ARBA00023136"/>
    </source>
</evidence>
<feature type="region of interest" description="Disordered" evidence="5">
    <location>
        <begin position="217"/>
        <end position="236"/>
    </location>
</feature>
<protein>
    <recommendedName>
        <fullName evidence="7">RDD domain-containing protein</fullName>
    </recommendedName>
</protein>
<comment type="subcellular location">
    <subcellularLocation>
        <location evidence="1">Membrane</location>
        <topology evidence="1">Multi-pass membrane protein</topology>
    </subcellularLocation>
</comment>
<dbReference type="AlphaFoldDB" id="A0A0K2H3U0"/>
<evidence type="ECO:0000256" key="1">
    <source>
        <dbReference type="ARBA" id="ARBA00004141"/>
    </source>
</evidence>
<feature type="domain" description="RDD" evidence="7">
    <location>
        <begin position="90"/>
        <end position="196"/>
    </location>
</feature>
<organism evidence="8 9">
    <name type="scientific">Corynebacterium lactis RW2-5</name>
    <dbReference type="NCBI Taxonomy" id="1408189"/>
    <lineage>
        <taxon>Bacteria</taxon>
        <taxon>Bacillati</taxon>
        <taxon>Actinomycetota</taxon>
        <taxon>Actinomycetes</taxon>
        <taxon>Mycobacteriales</taxon>
        <taxon>Corynebacteriaceae</taxon>
        <taxon>Corynebacterium</taxon>
    </lineage>
</organism>
<dbReference type="Proteomes" id="UP000058446">
    <property type="component" value="Chromosome"/>
</dbReference>
<dbReference type="EMBL" id="CP006841">
    <property type="protein sequence ID" value="ALA68704.1"/>
    <property type="molecule type" value="Genomic_DNA"/>
</dbReference>
<reference evidence="8 9" key="1">
    <citation type="submission" date="2013-10" db="EMBL/GenBank/DDBJ databases">
        <title>Complete genome sequence of Corynebacterium lactis DSM 45799(T), isolated from raw cow milk.</title>
        <authorList>
            <person name="Ruckert C."/>
            <person name="Albersmeier A."/>
            <person name="Lipski A."/>
            <person name="Kalinowski J."/>
        </authorList>
    </citation>
    <scope>NUCLEOTIDE SEQUENCE [LARGE SCALE GENOMIC DNA]</scope>
    <source>
        <strain evidence="8 9">RW2-5</strain>
    </source>
</reference>
<dbReference type="Pfam" id="PF06271">
    <property type="entry name" value="RDD"/>
    <property type="match status" value="1"/>
</dbReference>
<proteinExistence type="predicted"/>
<accession>A0A0K2H3U0</accession>
<evidence type="ECO:0000256" key="2">
    <source>
        <dbReference type="ARBA" id="ARBA00022692"/>
    </source>
</evidence>
<evidence type="ECO:0000256" key="5">
    <source>
        <dbReference type="SAM" id="MobiDB-lite"/>
    </source>
</evidence>
<dbReference type="KEGG" id="clw:CLAC_11015"/>
<keyword evidence="2 6" id="KW-0812">Transmembrane</keyword>